<dbReference type="InterPro" id="IPR003385">
    <property type="entry name" value="Glyco_hydro_77"/>
</dbReference>
<evidence type="ECO:0000256" key="5">
    <source>
        <dbReference type="ARBA" id="ARBA00022676"/>
    </source>
</evidence>
<comment type="similarity">
    <text evidence="2">Belongs to the disproportionating enzyme family.</text>
</comment>
<evidence type="ECO:0000313" key="12">
    <source>
        <dbReference type="Proteomes" id="UP000288892"/>
    </source>
</evidence>
<evidence type="ECO:0000256" key="4">
    <source>
        <dbReference type="ARBA" id="ARBA00020295"/>
    </source>
</evidence>
<name>A0A444JBG5_9BACT</name>
<dbReference type="Gene3D" id="3.20.20.80">
    <property type="entry name" value="Glycosidases"/>
    <property type="match status" value="1"/>
</dbReference>
<evidence type="ECO:0000256" key="2">
    <source>
        <dbReference type="ARBA" id="ARBA00005684"/>
    </source>
</evidence>
<dbReference type="AlphaFoldDB" id="A0A444JBG5"/>
<protein>
    <recommendedName>
        <fullName evidence="4">4-alpha-glucanotransferase</fullName>
        <ecNumber evidence="3">2.4.1.25</ecNumber>
    </recommendedName>
    <alternativeName>
        <fullName evidence="8">Amylomaltase</fullName>
    </alternativeName>
    <alternativeName>
        <fullName evidence="9">Disproportionating enzyme</fullName>
    </alternativeName>
</protein>
<dbReference type="EMBL" id="MTKS01000318">
    <property type="protein sequence ID" value="RWX50446.1"/>
    <property type="molecule type" value="Genomic_DNA"/>
</dbReference>
<evidence type="ECO:0000313" key="11">
    <source>
        <dbReference type="EMBL" id="RWX50446.1"/>
    </source>
</evidence>
<keyword evidence="6 11" id="KW-0808">Transferase</keyword>
<dbReference type="GO" id="GO:0004134">
    <property type="term" value="F:4-alpha-glucanotransferase activity"/>
    <property type="evidence" value="ECO:0007669"/>
    <property type="project" value="UniProtKB-EC"/>
</dbReference>
<organism evidence="11 12">
    <name type="scientific">Candidatus Electrothrix marina</name>
    <dbReference type="NCBI Taxonomy" id="1859130"/>
    <lineage>
        <taxon>Bacteria</taxon>
        <taxon>Pseudomonadati</taxon>
        <taxon>Thermodesulfobacteriota</taxon>
        <taxon>Desulfobulbia</taxon>
        <taxon>Desulfobulbales</taxon>
        <taxon>Desulfobulbaceae</taxon>
        <taxon>Candidatus Electrothrix</taxon>
    </lineage>
</organism>
<dbReference type="Proteomes" id="UP000288892">
    <property type="component" value="Unassembled WGS sequence"/>
</dbReference>
<dbReference type="SUPFAM" id="SSF51445">
    <property type="entry name" value="(Trans)glycosidases"/>
    <property type="match status" value="1"/>
</dbReference>
<comment type="caution">
    <text evidence="11">The sequence shown here is derived from an EMBL/GenBank/DDBJ whole genome shotgun (WGS) entry which is preliminary data.</text>
</comment>
<evidence type="ECO:0000256" key="7">
    <source>
        <dbReference type="ARBA" id="ARBA00023277"/>
    </source>
</evidence>
<keyword evidence="12" id="KW-1185">Reference proteome</keyword>
<dbReference type="Pfam" id="PF02446">
    <property type="entry name" value="Glyco_hydro_77"/>
    <property type="match status" value="1"/>
</dbReference>
<reference evidence="11 12" key="1">
    <citation type="submission" date="2017-01" db="EMBL/GenBank/DDBJ databases">
        <title>The cable genome- insights into the physiology and evolution of filamentous bacteria capable of sulfide oxidation via long distance electron transfer.</title>
        <authorList>
            <person name="Schreiber L."/>
            <person name="Bjerg J.T."/>
            <person name="Boggild A."/>
            <person name="Van De Vossenberg J."/>
            <person name="Meysman F."/>
            <person name="Nielsen L.P."/>
            <person name="Schramm A."/>
            <person name="Kjeldsen K.U."/>
        </authorList>
    </citation>
    <scope>NUCLEOTIDE SEQUENCE [LARGE SCALE GENOMIC DNA]</scope>
    <source>
        <strain evidence="11">A5</strain>
    </source>
</reference>
<evidence type="ECO:0000256" key="10">
    <source>
        <dbReference type="SAM" id="MobiDB-lite"/>
    </source>
</evidence>
<sequence length="144" mass="15835">MNSPETSDQTSPASSKKRRFSSGTRSSGVLLHISSLPSPFGIGDLGSGSFDFIDFLAQSGQRYWQVLPLGPTNEVFGNSPYMSSSAFAGNPLFISPDQLIRDGLLGKEDLPAYTFSEYLVDFAQVTAWKKEVLKKAWQIFQQNT</sequence>
<accession>A0A444JBG5</accession>
<feature type="region of interest" description="Disordered" evidence="10">
    <location>
        <begin position="1"/>
        <end position="22"/>
    </location>
</feature>
<evidence type="ECO:0000256" key="8">
    <source>
        <dbReference type="ARBA" id="ARBA00031423"/>
    </source>
</evidence>
<dbReference type="PANTHER" id="PTHR32438">
    <property type="entry name" value="4-ALPHA-GLUCANOTRANSFERASE DPE1, CHLOROPLASTIC/AMYLOPLASTIC"/>
    <property type="match status" value="1"/>
</dbReference>
<feature type="compositionally biased region" description="Polar residues" evidence="10">
    <location>
        <begin position="1"/>
        <end position="14"/>
    </location>
</feature>
<feature type="non-terminal residue" evidence="11">
    <location>
        <position position="144"/>
    </location>
</feature>
<evidence type="ECO:0000256" key="3">
    <source>
        <dbReference type="ARBA" id="ARBA00012560"/>
    </source>
</evidence>
<gene>
    <name evidence="11" type="ORF">VU01_13183</name>
</gene>
<dbReference type="PANTHER" id="PTHR32438:SF5">
    <property type="entry name" value="4-ALPHA-GLUCANOTRANSFERASE DPE1, CHLOROPLASTIC_AMYLOPLASTIC"/>
    <property type="match status" value="1"/>
</dbReference>
<evidence type="ECO:0000256" key="9">
    <source>
        <dbReference type="ARBA" id="ARBA00031501"/>
    </source>
</evidence>
<proteinExistence type="inferred from homology"/>
<evidence type="ECO:0000256" key="6">
    <source>
        <dbReference type="ARBA" id="ARBA00022679"/>
    </source>
</evidence>
<comment type="catalytic activity">
    <reaction evidence="1">
        <text>Transfers a segment of a (1-&gt;4)-alpha-D-glucan to a new position in an acceptor, which may be glucose or a (1-&gt;4)-alpha-D-glucan.</text>
        <dbReference type="EC" id="2.4.1.25"/>
    </reaction>
</comment>
<dbReference type="EC" id="2.4.1.25" evidence="3"/>
<dbReference type="GO" id="GO:0005975">
    <property type="term" value="P:carbohydrate metabolic process"/>
    <property type="evidence" value="ECO:0007669"/>
    <property type="project" value="InterPro"/>
</dbReference>
<keyword evidence="5 11" id="KW-0328">Glycosyltransferase</keyword>
<evidence type="ECO:0000256" key="1">
    <source>
        <dbReference type="ARBA" id="ARBA00000439"/>
    </source>
</evidence>
<dbReference type="InterPro" id="IPR017853">
    <property type="entry name" value="GH"/>
</dbReference>
<keyword evidence="7" id="KW-0119">Carbohydrate metabolism</keyword>